<keyword evidence="10" id="KW-0067">ATP-binding</keyword>
<evidence type="ECO:0000256" key="8">
    <source>
        <dbReference type="ARBA" id="ARBA00022741"/>
    </source>
</evidence>
<dbReference type="InterPro" id="IPR033479">
    <property type="entry name" value="dCache_1"/>
</dbReference>
<reference evidence="18" key="1">
    <citation type="submission" date="2016-05" db="EMBL/GenBank/DDBJ databases">
        <title>Paenibacillus oryzae. sp. nov., isolated from the rice root.</title>
        <authorList>
            <person name="Zhang J."/>
            <person name="Zhang X."/>
        </authorList>
    </citation>
    <scope>NUCLEOTIDE SEQUENCE [LARGE SCALE GENOMIC DNA]</scope>
    <source>
        <strain evidence="18">KCTC13222</strain>
    </source>
</reference>
<dbReference type="Pfam" id="PF02743">
    <property type="entry name" value="dCache_1"/>
    <property type="match status" value="1"/>
</dbReference>
<dbReference type="Pfam" id="PF02518">
    <property type="entry name" value="HATPase_c"/>
    <property type="match status" value="1"/>
</dbReference>
<dbReference type="STRING" id="512399.A8709_21315"/>
<dbReference type="SMART" id="SM00387">
    <property type="entry name" value="HATPase_c"/>
    <property type="match status" value="1"/>
</dbReference>
<dbReference type="GO" id="GO:0000155">
    <property type="term" value="F:phosphorelay sensor kinase activity"/>
    <property type="evidence" value="ECO:0007669"/>
    <property type="project" value="InterPro"/>
</dbReference>
<comment type="subcellular location">
    <subcellularLocation>
        <location evidence="2">Cell membrane</location>
        <topology evidence="2">Multi-pass membrane protein</topology>
    </subcellularLocation>
</comment>
<keyword evidence="12" id="KW-0902">Two-component regulatory system</keyword>
<dbReference type="InterPro" id="IPR050640">
    <property type="entry name" value="Bact_2-comp_sensor_kinase"/>
</dbReference>
<evidence type="ECO:0000256" key="9">
    <source>
        <dbReference type="ARBA" id="ARBA00022777"/>
    </source>
</evidence>
<evidence type="ECO:0000256" key="14">
    <source>
        <dbReference type="SAM" id="Phobius"/>
    </source>
</evidence>
<evidence type="ECO:0000256" key="7">
    <source>
        <dbReference type="ARBA" id="ARBA00022692"/>
    </source>
</evidence>
<dbReference type="InterPro" id="IPR036890">
    <property type="entry name" value="HATPase_C_sf"/>
</dbReference>
<dbReference type="Gene3D" id="6.10.340.10">
    <property type="match status" value="1"/>
</dbReference>
<evidence type="ECO:0000256" key="11">
    <source>
        <dbReference type="ARBA" id="ARBA00022989"/>
    </source>
</evidence>
<dbReference type="CDD" id="cd06225">
    <property type="entry name" value="HAMP"/>
    <property type="match status" value="1"/>
</dbReference>
<dbReference type="PANTHER" id="PTHR34220:SF7">
    <property type="entry name" value="SENSOR HISTIDINE KINASE YPDA"/>
    <property type="match status" value="1"/>
</dbReference>
<keyword evidence="11 14" id="KW-1133">Transmembrane helix</keyword>
<feature type="domain" description="Histidine kinase" evidence="15">
    <location>
        <begin position="494"/>
        <end position="610"/>
    </location>
</feature>
<accession>A0A1C0ZXN4</accession>
<protein>
    <recommendedName>
        <fullName evidence="3">histidine kinase</fullName>
        <ecNumber evidence="3">2.7.13.3</ecNumber>
    </recommendedName>
</protein>
<dbReference type="InterPro" id="IPR003660">
    <property type="entry name" value="HAMP_dom"/>
</dbReference>
<gene>
    <name evidence="17" type="ORF">A8709_21315</name>
</gene>
<dbReference type="GO" id="GO:0005886">
    <property type="term" value="C:plasma membrane"/>
    <property type="evidence" value="ECO:0007669"/>
    <property type="project" value="UniProtKB-SubCell"/>
</dbReference>
<evidence type="ECO:0000256" key="5">
    <source>
        <dbReference type="ARBA" id="ARBA00022553"/>
    </source>
</evidence>
<name>A0A1C0ZXN4_9BACL</name>
<dbReference type="Gene3D" id="3.30.565.10">
    <property type="entry name" value="Histidine kinase-like ATPase, C-terminal domain"/>
    <property type="match status" value="1"/>
</dbReference>
<dbReference type="Proteomes" id="UP000093309">
    <property type="component" value="Unassembled WGS sequence"/>
</dbReference>
<dbReference type="RefSeq" id="WP_065854836.1">
    <property type="nucleotide sequence ID" value="NZ_LYPC01000026.1"/>
</dbReference>
<comment type="catalytic activity">
    <reaction evidence="1">
        <text>ATP + protein L-histidine = ADP + protein N-phospho-L-histidine.</text>
        <dbReference type="EC" id="2.7.13.3"/>
    </reaction>
</comment>
<dbReference type="AlphaFoldDB" id="A0A1C0ZXN4"/>
<dbReference type="PROSITE" id="PS50885">
    <property type="entry name" value="HAMP"/>
    <property type="match status" value="1"/>
</dbReference>
<keyword evidence="6" id="KW-0808">Transferase</keyword>
<evidence type="ECO:0000259" key="15">
    <source>
        <dbReference type="PROSITE" id="PS50109"/>
    </source>
</evidence>
<keyword evidence="13 14" id="KW-0472">Membrane</keyword>
<evidence type="ECO:0000313" key="18">
    <source>
        <dbReference type="Proteomes" id="UP000093309"/>
    </source>
</evidence>
<evidence type="ECO:0000256" key="10">
    <source>
        <dbReference type="ARBA" id="ARBA00022840"/>
    </source>
</evidence>
<dbReference type="PROSITE" id="PS50109">
    <property type="entry name" value="HIS_KIN"/>
    <property type="match status" value="1"/>
</dbReference>
<keyword evidence="5" id="KW-0597">Phosphoprotein</keyword>
<evidence type="ECO:0000256" key="1">
    <source>
        <dbReference type="ARBA" id="ARBA00000085"/>
    </source>
</evidence>
<evidence type="ECO:0000259" key="16">
    <source>
        <dbReference type="PROSITE" id="PS50885"/>
    </source>
</evidence>
<dbReference type="InterPro" id="IPR003594">
    <property type="entry name" value="HATPase_dom"/>
</dbReference>
<dbReference type="EC" id="2.7.13.3" evidence="3"/>
<feature type="domain" description="HAMP" evidence="16">
    <location>
        <begin position="336"/>
        <end position="388"/>
    </location>
</feature>
<evidence type="ECO:0000256" key="12">
    <source>
        <dbReference type="ARBA" id="ARBA00023012"/>
    </source>
</evidence>
<dbReference type="SUPFAM" id="SSF158472">
    <property type="entry name" value="HAMP domain-like"/>
    <property type="match status" value="1"/>
</dbReference>
<feature type="transmembrane region" description="Helical" evidence="14">
    <location>
        <begin position="21"/>
        <end position="41"/>
    </location>
</feature>
<comment type="caution">
    <text evidence="17">The sequence shown here is derived from an EMBL/GenBank/DDBJ whole genome shotgun (WGS) entry which is preliminary data.</text>
</comment>
<dbReference type="PANTHER" id="PTHR34220">
    <property type="entry name" value="SENSOR HISTIDINE KINASE YPDA"/>
    <property type="match status" value="1"/>
</dbReference>
<evidence type="ECO:0000256" key="4">
    <source>
        <dbReference type="ARBA" id="ARBA00022475"/>
    </source>
</evidence>
<keyword evidence="8" id="KW-0547">Nucleotide-binding</keyword>
<keyword evidence="7 14" id="KW-0812">Transmembrane</keyword>
<evidence type="ECO:0000256" key="2">
    <source>
        <dbReference type="ARBA" id="ARBA00004651"/>
    </source>
</evidence>
<dbReference type="Gene3D" id="3.30.450.20">
    <property type="entry name" value="PAS domain"/>
    <property type="match status" value="2"/>
</dbReference>
<dbReference type="EMBL" id="LYPC01000026">
    <property type="protein sequence ID" value="OCT12874.1"/>
    <property type="molecule type" value="Genomic_DNA"/>
</dbReference>
<dbReference type="Pfam" id="PF06580">
    <property type="entry name" value="His_kinase"/>
    <property type="match status" value="1"/>
</dbReference>
<proteinExistence type="predicted"/>
<feature type="transmembrane region" description="Helical" evidence="14">
    <location>
        <begin position="313"/>
        <end position="334"/>
    </location>
</feature>
<evidence type="ECO:0000256" key="13">
    <source>
        <dbReference type="ARBA" id="ARBA00023136"/>
    </source>
</evidence>
<dbReference type="GO" id="GO:0005524">
    <property type="term" value="F:ATP binding"/>
    <property type="evidence" value="ECO:0007669"/>
    <property type="project" value="UniProtKB-KW"/>
</dbReference>
<evidence type="ECO:0000313" key="17">
    <source>
        <dbReference type="EMBL" id="OCT12874.1"/>
    </source>
</evidence>
<sequence>MAWFRRLYKRVVTDSSIFNKIFYGVLIIVCLVIFVSSFFSYKYTRNMYVDEAVKNAARLVDNINTEFEDNLDQVDQIIQSIYAETDYADSSNSIKEILSTKSYTGIEDEFHSLKVIRNFFQRLMFLRKDFNSFYIYSSKEKVFSYAIGGKNKLDYSPTNEAWFKQTMEADGRTIILPPHYPFQLQYNKEVISFSRLLKNIDDFNAEPYGVILLDLSMDSLKGIIDKARLSEKTGVLFLDPQGNEIYQNKVEQGSIVLNKQISHQIMTESNGNYQDTIDGKSYLISFNTSSVTGWKLLTLTPYTEIVKGGDRLLLFYMELGIAAVMITILLAYMFSKVMFKPIHKLHKGMNKVKAGSFEFQLEHYANDELGQLIQSFNAMVSTIRTLITEKYEEKLARSEAEFKYLQAQINPHFMYNTLQIISSMAIVKKVPEIHQVSKSLAKIMRYSLNTDNNHKSVQEELEIVSSYLDIQKLRYKEYLNYQIDVEQIGHVPILKLVIQPIVENAIVHGIELKGANGWIQLSSRIEGEHVCIDVFDNGVGIPRDRLEKLMQHMNHTETMEWSASLTDNNHIGLKNIHQRLKLMYGAEYGLQIESEEGNWTRVTIHIPLPRPEGRLT</sequence>
<evidence type="ECO:0000256" key="6">
    <source>
        <dbReference type="ARBA" id="ARBA00022679"/>
    </source>
</evidence>
<dbReference type="InterPro" id="IPR005467">
    <property type="entry name" value="His_kinase_dom"/>
</dbReference>
<organism evidence="17 18">
    <name type="scientific">Paenibacillus pectinilyticus</name>
    <dbReference type="NCBI Taxonomy" id="512399"/>
    <lineage>
        <taxon>Bacteria</taxon>
        <taxon>Bacillati</taxon>
        <taxon>Bacillota</taxon>
        <taxon>Bacilli</taxon>
        <taxon>Bacillales</taxon>
        <taxon>Paenibacillaceae</taxon>
        <taxon>Paenibacillus</taxon>
    </lineage>
</organism>
<dbReference type="OrthoDB" id="9776552at2"/>
<keyword evidence="4" id="KW-1003">Cell membrane</keyword>
<dbReference type="InterPro" id="IPR010559">
    <property type="entry name" value="Sig_transdc_His_kin_internal"/>
</dbReference>
<evidence type="ECO:0000256" key="3">
    <source>
        <dbReference type="ARBA" id="ARBA00012438"/>
    </source>
</evidence>
<dbReference type="Pfam" id="PF00672">
    <property type="entry name" value="HAMP"/>
    <property type="match status" value="1"/>
</dbReference>
<dbReference type="SMART" id="SM00304">
    <property type="entry name" value="HAMP"/>
    <property type="match status" value="1"/>
</dbReference>
<keyword evidence="9" id="KW-0418">Kinase</keyword>
<dbReference type="SUPFAM" id="SSF55874">
    <property type="entry name" value="ATPase domain of HSP90 chaperone/DNA topoisomerase II/histidine kinase"/>
    <property type="match status" value="1"/>
</dbReference>
<keyword evidence="18" id="KW-1185">Reference proteome</keyword>